<gene>
    <name evidence="1" type="ORF">FHR72_001420</name>
</gene>
<reference evidence="1 2" key="1">
    <citation type="submission" date="2020-08" db="EMBL/GenBank/DDBJ databases">
        <title>The Agave Microbiome: Exploring the role of microbial communities in plant adaptations to desert environments.</title>
        <authorList>
            <person name="Partida-Martinez L.P."/>
        </authorList>
    </citation>
    <scope>NUCLEOTIDE SEQUENCE [LARGE SCALE GENOMIC DNA]</scope>
    <source>
        <strain evidence="1 2">AT2.18</strain>
    </source>
</reference>
<organism evidence="1 2">
    <name type="scientific">Mycolicibacterium iranicum</name>
    <name type="common">Mycobacterium iranicum</name>
    <dbReference type="NCBI Taxonomy" id="912594"/>
    <lineage>
        <taxon>Bacteria</taxon>
        <taxon>Bacillati</taxon>
        <taxon>Actinomycetota</taxon>
        <taxon>Actinomycetes</taxon>
        <taxon>Mycobacteriales</taxon>
        <taxon>Mycobacteriaceae</taxon>
        <taxon>Mycolicibacterium</taxon>
    </lineage>
</organism>
<evidence type="ECO:0000313" key="1">
    <source>
        <dbReference type="EMBL" id="MBB2989957.1"/>
    </source>
</evidence>
<proteinExistence type="predicted"/>
<dbReference type="RefSeq" id="WP_183467194.1">
    <property type="nucleotide sequence ID" value="NZ_JACHVU010000002.1"/>
</dbReference>
<evidence type="ECO:0008006" key="3">
    <source>
        <dbReference type="Google" id="ProtNLM"/>
    </source>
</evidence>
<dbReference type="Proteomes" id="UP000550501">
    <property type="component" value="Unassembled WGS sequence"/>
</dbReference>
<protein>
    <recommendedName>
        <fullName evidence="3">ESX-1 secretion-associated protein</fullName>
    </recommendedName>
</protein>
<evidence type="ECO:0000313" key="2">
    <source>
        <dbReference type="Proteomes" id="UP000550501"/>
    </source>
</evidence>
<dbReference type="AlphaFoldDB" id="A0A839Q2Q0"/>
<keyword evidence="2" id="KW-1185">Reference proteome</keyword>
<dbReference type="Pfam" id="PF10824">
    <property type="entry name" value="T7SS_ESX_EspC"/>
    <property type="match status" value="1"/>
</dbReference>
<accession>A0A839Q2Q0</accession>
<name>A0A839Q2Q0_MYCIR</name>
<comment type="caution">
    <text evidence="1">The sequence shown here is derived from an EMBL/GenBank/DDBJ whole genome shotgun (WGS) entry which is preliminary data.</text>
</comment>
<sequence length="101" mass="10248">MGTPGAARVDTAAVRVVAQNYVTAGSIVADAVRNQLAGLGFGAASAGRAYARHGDALRAALSDLAVSLREWSRASSEIAMALTASADRYAEADADAARRVG</sequence>
<dbReference type="EMBL" id="JACHVU010000002">
    <property type="protein sequence ID" value="MBB2989957.1"/>
    <property type="molecule type" value="Genomic_DNA"/>
</dbReference>
<dbReference type="InterPro" id="IPR022536">
    <property type="entry name" value="EspC"/>
</dbReference>
<dbReference type="GO" id="GO:0009306">
    <property type="term" value="P:protein secretion"/>
    <property type="evidence" value="ECO:0007669"/>
    <property type="project" value="InterPro"/>
</dbReference>